<keyword evidence="9" id="KW-1185">Reference proteome</keyword>
<evidence type="ECO:0000256" key="6">
    <source>
        <dbReference type="ARBA" id="ARBA00023136"/>
    </source>
</evidence>
<dbReference type="PANTHER" id="PTHR36838:SF3">
    <property type="entry name" value="TRANSPORTER AUXIN EFFLUX CARRIER EC FAMILY"/>
    <property type="match status" value="1"/>
</dbReference>
<feature type="transmembrane region" description="Helical" evidence="7">
    <location>
        <begin position="196"/>
        <end position="218"/>
    </location>
</feature>
<feature type="transmembrane region" description="Helical" evidence="7">
    <location>
        <begin position="38"/>
        <end position="56"/>
    </location>
</feature>
<feature type="transmembrane region" description="Helical" evidence="7">
    <location>
        <begin position="290"/>
        <end position="313"/>
    </location>
</feature>
<accession>A0A8J2Y5F0</accession>
<dbReference type="PANTHER" id="PTHR36838">
    <property type="entry name" value="AUXIN EFFLUX CARRIER FAMILY PROTEIN"/>
    <property type="match status" value="1"/>
</dbReference>
<dbReference type="GO" id="GO:0016020">
    <property type="term" value="C:membrane"/>
    <property type="evidence" value="ECO:0007669"/>
    <property type="project" value="UniProtKB-SubCell"/>
</dbReference>
<evidence type="ECO:0000256" key="4">
    <source>
        <dbReference type="ARBA" id="ARBA00022692"/>
    </source>
</evidence>
<dbReference type="GO" id="GO:0055085">
    <property type="term" value="P:transmembrane transport"/>
    <property type="evidence" value="ECO:0007669"/>
    <property type="project" value="InterPro"/>
</dbReference>
<comment type="subcellular location">
    <subcellularLocation>
        <location evidence="1">Membrane</location>
        <topology evidence="1">Multi-pass membrane protein</topology>
    </subcellularLocation>
</comment>
<evidence type="ECO:0000256" key="1">
    <source>
        <dbReference type="ARBA" id="ARBA00004141"/>
    </source>
</evidence>
<feature type="transmembrane region" description="Helical" evidence="7">
    <location>
        <begin position="62"/>
        <end position="84"/>
    </location>
</feature>
<keyword evidence="4 7" id="KW-0812">Transmembrane</keyword>
<comment type="caution">
    <text evidence="8">The sequence shown here is derived from an EMBL/GenBank/DDBJ whole genome shotgun (WGS) entry which is preliminary data.</text>
</comment>
<keyword evidence="6 7" id="KW-0472">Membrane</keyword>
<evidence type="ECO:0000256" key="3">
    <source>
        <dbReference type="ARBA" id="ARBA00022475"/>
    </source>
</evidence>
<evidence type="ECO:0000256" key="2">
    <source>
        <dbReference type="ARBA" id="ARBA00022448"/>
    </source>
</evidence>
<evidence type="ECO:0008006" key="10">
    <source>
        <dbReference type="Google" id="ProtNLM"/>
    </source>
</evidence>
<organism evidence="8 9">
    <name type="scientific">Aquisalinus flavus</name>
    <dbReference type="NCBI Taxonomy" id="1526572"/>
    <lineage>
        <taxon>Bacteria</taxon>
        <taxon>Pseudomonadati</taxon>
        <taxon>Pseudomonadota</taxon>
        <taxon>Alphaproteobacteria</taxon>
        <taxon>Parvularculales</taxon>
        <taxon>Parvularculaceae</taxon>
        <taxon>Aquisalinus</taxon>
    </lineage>
</organism>
<keyword evidence="3" id="KW-1003">Cell membrane</keyword>
<keyword evidence="2" id="KW-0813">Transport</keyword>
<proteinExistence type="predicted"/>
<dbReference type="InterPro" id="IPR004776">
    <property type="entry name" value="Mem_transp_PIN-like"/>
</dbReference>
<reference evidence="8" key="1">
    <citation type="journal article" date="2014" name="Int. J. Syst. Evol. Microbiol.">
        <title>Complete genome sequence of Corynebacterium casei LMG S-19264T (=DSM 44701T), isolated from a smear-ripened cheese.</title>
        <authorList>
            <consortium name="US DOE Joint Genome Institute (JGI-PGF)"/>
            <person name="Walter F."/>
            <person name="Albersmeier A."/>
            <person name="Kalinowski J."/>
            <person name="Ruckert C."/>
        </authorList>
    </citation>
    <scope>NUCLEOTIDE SEQUENCE</scope>
    <source>
        <strain evidence="8">CGMCC 1.12921</strain>
    </source>
</reference>
<feature type="transmembrane region" description="Helical" evidence="7">
    <location>
        <begin position="167"/>
        <end position="184"/>
    </location>
</feature>
<feature type="transmembrane region" description="Helical" evidence="7">
    <location>
        <begin position="124"/>
        <end position="146"/>
    </location>
</feature>
<feature type="transmembrane region" description="Helical" evidence="7">
    <location>
        <begin position="230"/>
        <end position="253"/>
    </location>
</feature>
<keyword evidence="5 7" id="KW-1133">Transmembrane helix</keyword>
<reference evidence="8" key="2">
    <citation type="submission" date="2020-09" db="EMBL/GenBank/DDBJ databases">
        <authorList>
            <person name="Sun Q."/>
            <person name="Zhou Y."/>
        </authorList>
    </citation>
    <scope>NUCLEOTIDE SEQUENCE</scope>
    <source>
        <strain evidence="8">CGMCC 1.12921</strain>
    </source>
</reference>
<evidence type="ECO:0000256" key="7">
    <source>
        <dbReference type="SAM" id="Phobius"/>
    </source>
</evidence>
<dbReference type="AlphaFoldDB" id="A0A8J2Y5F0"/>
<name>A0A8J2Y5F0_9PROT</name>
<gene>
    <name evidence="8" type="ORF">GCM10011342_21650</name>
</gene>
<protein>
    <recommendedName>
        <fullName evidence="10">Auxin efflux carrier</fullName>
    </recommendedName>
</protein>
<evidence type="ECO:0000256" key="5">
    <source>
        <dbReference type="ARBA" id="ARBA00022989"/>
    </source>
</evidence>
<dbReference type="EMBL" id="BMGH01000001">
    <property type="protein sequence ID" value="GGD12516.1"/>
    <property type="molecule type" value="Genomic_DNA"/>
</dbReference>
<dbReference type="Pfam" id="PF03547">
    <property type="entry name" value="Mem_trans"/>
    <property type="match status" value="1"/>
</dbReference>
<sequence length="314" mass="32955">MSSLFATLIQLYGVIAAGWLAGRLGVMGQNAAQVLSRFVFLFAMPVAVFGFFAAAPPPDAQVLPMMAAYFLAAAIMMLVTGLAARKRYGLTVPETGAHAFVSTCGNAIFLGLPIALSIDGWGQPFLMLMLIEGTFVYGASVLLFQWPENDGSGVKVSRLLLQALGRTLRTPIVLATLTGLATSVTQTALPPMIADFARFFGAAAAPTGLFVVGLYIAALPKAELGRYVDMIVMTGTAKLLLLPGLTFLLGGLFTGWNMTLVATATFFTSLPPAVSAVVQASHFGVYERRCAAALVTLTPLSLISVTVLLLILAG</sequence>
<feature type="transmembrane region" description="Helical" evidence="7">
    <location>
        <begin position="6"/>
        <end position="26"/>
    </location>
</feature>
<evidence type="ECO:0000313" key="9">
    <source>
        <dbReference type="Proteomes" id="UP000613582"/>
    </source>
</evidence>
<dbReference type="RefSeq" id="WP_188158407.1">
    <property type="nucleotide sequence ID" value="NZ_BMGH01000001.1"/>
</dbReference>
<feature type="transmembrane region" description="Helical" evidence="7">
    <location>
        <begin position="96"/>
        <end position="118"/>
    </location>
</feature>
<evidence type="ECO:0000313" key="8">
    <source>
        <dbReference type="EMBL" id="GGD12516.1"/>
    </source>
</evidence>
<dbReference type="Proteomes" id="UP000613582">
    <property type="component" value="Unassembled WGS sequence"/>
</dbReference>